<reference evidence="3" key="1">
    <citation type="submission" date="2017-09" db="EMBL/GenBank/DDBJ databases">
        <title>The Reconstruction of 2,631 Draft Metagenome-Assembled Genomes from the Global Oceans.</title>
        <authorList>
            <person name="Tully B.J."/>
            <person name="Graham E.D."/>
            <person name="Heidelberg J.F."/>
        </authorList>
    </citation>
    <scope>NUCLEOTIDE SEQUENCE [LARGE SCALE GENOMIC DNA]</scope>
</reference>
<dbReference type="Gene3D" id="3.40.50.2000">
    <property type="entry name" value="Glycogen Phosphorylase B"/>
    <property type="match status" value="1"/>
</dbReference>
<comment type="caution">
    <text evidence="2">The sequence shown here is derived from an EMBL/GenBank/DDBJ whole genome shotgun (WGS) entry which is preliminary data.</text>
</comment>
<dbReference type="AlphaFoldDB" id="A0A2D6YN02"/>
<evidence type="ECO:0000313" key="3">
    <source>
        <dbReference type="Proteomes" id="UP000226525"/>
    </source>
</evidence>
<feature type="domain" description="Glycosyl transferase family 1" evidence="1">
    <location>
        <begin position="165"/>
        <end position="333"/>
    </location>
</feature>
<proteinExistence type="predicted"/>
<dbReference type="PANTHER" id="PTHR12526:SF630">
    <property type="entry name" value="GLYCOSYLTRANSFERASE"/>
    <property type="match status" value="1"/>
</dbReference>
<dbReference type="Pfam" id="PF00534">
    <property type="entry name" value="Glycos_transf_1"/>
    <property type="match status" value="1"/>
</dbReference>
<dbReference type="GO" id="GO:0016757">
    <property type="term" value="F:glycosyltransferase activity"/>
    <property type="evidence" value="ECO:0007669"/>
    <property type="project" value="InterPro"/>
</dbReference>
<accession>A0A2D6YN02</accession>
<dbReference type="Proteomes" id="UP000226525">
    <property type="component" value="Unassembled WGS sequence"/>
</dbReference>
<evidence type="ECO:0000259" key="1">
    <source>
        <dbReference type="Pfam" id="PF00534"/>
    </source>
</evidence>
<protein>
    <recommendedName>
        <fullName evidence="1">Glycosyl transferase family 1 domain-containing protein</fullName>
    </recommendedName>
</protein>
<organism evidence="2 3">
    <name type="scientific">SAR324 cluster bacterium</name>
    <dbReference type="NCBI Taxonomy" id="2024889"/>
    <lineage>
        <taxon>Bacteria</taxon>
        <taxon>Deltaproteobacteria</taxon>
        <taxon>SAR324 cluster</taxon>
    </lineage>
</organism>
<sequence>MKILHWLHTRNWGGLEKFVALFACELQKQSCKNTIFFSRRNGIADCRELLQNSTVELKTGNQLDLWQTFREQSPDAIIHYTGDTMHTAWLAGLLKWPKNHIRIFMHGFGRKHDIYHHYLYQKFNCIFPTRLTHNQSKERLPIPKTRRHFQYFGVPLAHKIQKKSLDSPLTLVSLSRIEPAKRIRELVEAVVIAFQKNPNLQDRFVIKIFGKPHDHDTKGQDYLQQLRQMVPHHLSTKILFPGFTNEPHLILEQAHFLFFTSQNEFYGFSLLEALAIGTPTITVTQGSFTELNREDYGRFIDLEKPGSVQMVLEEINVMSALEYEKLQENARNRAEAEFDISKTTDQFRQWLITR</sequence>
<dbReference type="PANTHER" id="PTHR12526">
    <property type="entry name" value="GLYCOSYLTRANSFERASE"/>
    <property type="match status" value="1"/>
</dbReference>
<dbReference type="EMBL" id="NZEX01000169">
    <property type="protein sequence ID" value="MAH64539.1"/>
    <property type="molecule type" value="Genomic_DNA"/>
</dbReference>
<gene>
    <name evidence="2" type="ORF">CMN54_14080</name>
</gene>
<dbReference type="CDD" id="cd03801">
    <property type="entry name" value="GT4_PimA-like"/>
    <property type="match status" value="1"/>
</dbReference>
<name>A0A2D6YN02_9DELT</name>
<dbReference type="InterPro" id="IPR001296">
    <property type="entry name" value="Glyco_trans_1"/>
</dbReference>
<evidence type="ECO:0000313" key="2">
    <source>
        <dbReference type="EMBL" id="MAH64539.1"/>
    </source>
</evidence>
<dbReference type="SUPFAM" id="SSF53756">
    <property type="entry name" value="UDP-Glycosyltransferase/glycogen phosphorylase"/>
    <property type="match status" value="1"/>
</dbReference>